<dbReference type="SUPFAM" id="SSF103473">
    <property type="entry name" value="MFS general substrate transporter"/>
    <property type="match status" value="1"/>
</dbReference>
<evidence type="ECO:0000256" key="2">
    <source>
        <dbReference type="ARBA" id="ARBA00022692"/>
    </source>
</evidence>
<evidence type="ECO:0000256" key="3">
    <source>
        <dbReference type="ARBA" id="ARBA00022989"/>
    </source>
</evidence>
<feature type="transmembrane region" description="Helical" evidence="5">
    <location>
        <begin position="167"/>
        <end position="192"/>
    </location>
</feature>
<feature type="transmembrane region" description="Helical" evidence="5">
    <location>
        <begin position="235"/>
        <end position="255"/>
    </location>
</feature>
<dbReference type="OrthoDB" id="3026777at2759"/>
<feature type="transmembrane region" description="Helical" evidence="5">
    <location>
        <begin position="136"/>
        <end position="155"/>
    </location>
</feature>
<dbReference type="FunCoup" id="A0A0C2WRN9">
    <property type="interactions" value="27"/>
</dbReference>
<dbReference type="Gene3D" id="1.20.1250.20">
    <property type="entry name" value="MFS general substrate transporter like domains"/>
    <property type="match status" value="1"/>
</dbReference>
<organism evidence="6 7">
    <name type="scientific">Amanita muscaria (strain Koide BX008)</name>
    <dbReference type="NCBI Taxonomy" id="946122"/>
    <lineage>
        <taxon>Eukaryota</taxon>
        <taxon>Fungi</taxon>
        <taxon>Dikarya</taxon>
        <taxon>Basidiomycota</taxon>
        <taxon>Agaricomycotina</taxon>
        <taxon>Agaricomycetes</taxon>
        <taxon>Agaricomycetidae</taxon>
        <taxon>Agaricales</taxon>
        <taxon>Pluteineae</taxon>
        <taxon>Amanitaceae</taxon>
        <taxon>Amanita</taxon>
    </lineage>
</organism>
<dbReference type="AlphaFoldDB" id="A0A0C2WRN9"/>
<dbReference type="HOGENOM" id="CLU_017517_1_0_1"/>
<proteinExistence type="predicted"/>
<name>A0A0C2WRN9_AMAMK</name>
<evidence type="ECO:0000256" key="4">
    <source>
        <dbReference type="ARBA" id="ARBA00023136"/>
    </source>
</evidence>
<sequence>MTIPEEEQPLLTPSHHDVVERREGWVTSLLWQFKDWNAHPYWLIPVVLAVNMSRGVTMAPRIQVYKAIACRALYGPSPDFIARSDFQAFTDCSGTDVAARAAKIQAAIATTASILSATSTGFWSRFGDAYGRKPIFVLYLLGAIFIEFVFVLVMRPNTIFSRYAEHFILLGPIVEGLSGALATFLGLLHAYISDCTRHGSRSKIFSTIHGIIFIGLSAGPWFTGMVLPPGASTDAFFYISITLLALTLLYTLAILPESCKRASDDDSSHGTNEDQTKPAPLVLRGYFLRFLAALMSPIVMFAPRPIKGYPRKRTYILTFLGLGAFIHTVSSGLYGIRYIFAQHLYSWSTAQLGYYMSLLWIIKAANLLVILPIVISYFKPKTRAAPGASLSPYELAAELRFDRRLAQASLVLESALDLLVVLISRNSEAVFVVLSCAGSFTSGVNPALHSLAAICLHACGYSSEVGALFGAKAVLAAIAYIISPTIFATTYAATVAYFPQAIFLLATVLILLSIAFISAIRPPLGDINMVYGTTAEEPSSRHEEERP</sequence>
<dbReference type="PANTHER" id="PTHR23507">
    <property type="entry name" value="ZGC:174356"/>
    <property type="match status" value="1"/>
</dbReference>
<feature type="transmembrane region" description="Helical" evidence="5">
    <location>
        <begin position="497"/>
        <end position="520"/>
    </location>
</feature>
<evidence type="ECO:0000313" key="7">
    <source>
        <dbReference type="Proteomes" id="UP000054549"/>
    </source>
</evidence>
<dbReference type="EMBL" id="KN818316">
    <property type="protein sequence ID" value="KIL59416.1"/>
    <property type="molecule type" value="Genomic_DNA"/>
</dbReference>
<feature type="transmembrane region" description="Helical" evidence="5">
    <location>
        <begin position="352"/>
        <end position="375"/>
    </location>
</feature>
<keyword evidence="4 5" id="KW-0472">Membrane</keyword>
<reference evidence="6 7" key="1">
    <citation type="submission" date="2014-04" db="EMBL/GenBank/DDBJ databases">
        <title>Evolutionary Origins and Diversification of the Mycorrhizal Mutualists.</title>
        <authorList>
            <consortium name="DOE Joint Genome Institute"/>
            <consortium name="Mycorrhizal Genomics Consortium"/>
            <person name="Kohler A."/>
            <person name="Kuo A."/>
            <person name="Nagy L.G."/>
            <person name="Floudas D."/>
            <person name="Copeland A."/>
            <person name="Barry K.W."/>
            <person name="Cichocki N."/>
            <person name="Veneault-Fourrey C."/>
            <person name="LaButti K."/>
            <person name="Lindquist E.A."/>
            <person name="Lipzen A."/>
            <person name="Lundell T."/>
            <person name="Morin E."/>
            <person name="Murat C."/>
            <person name="Riley R."/>
            <person name="Ohm R."/>
            <person name="Sun H."/>
            <person name="Tunlid A."/>
            <person name="Henrissat B."/>
            <person name="Grigoriev I.V."/>
            <person name="Hibbett D.S."/>
            <person name="Martin F."/>
        </authorList>
    </citation>
    <scope>NUCLEOTIDE SEQUENCE [LARGE SCALE GENOMIC DNA]</scope>
    <source>
        <strain evidence="6 7">Koide BX008</strain>
    </source>
</reference>
<gene>
    <name evidence="6" type="ORF">M378DRAFT_27020</name>
</gene>
<dbReference type="InParanoid" id="A0A0C2WRN9"/>
<keyword evidence="7" id="KW-1185">Reference proteome</keyword>
<keyword evidence="2 5" id="KW-0812">Transmembrane</keyword>
<accession>A0A0C2WRN9</accession>
<feature type="transmembrane region" description="Helical" evidence="5">
    <location>
        <begin position="204"/>
        <end position="223"/>
    </location>
</feature>
<comment type="subcellular location">
    <subcellularLocation>
        <location evidence="1">Membrane</location>
        <topology evidence="1">Multi-pass membrane protein</topology>
    </subcellularLocation>
</comment>
<dbReference type="Pfam" id="PF07690">
    <property type="entry name" value="MFS_1"/>
    <property type="match status" value="1"/>
</dbReference>
<protein>
    <submittedName>
        <fullName evidence="6">Uncharacterized protein</fullName>
    </submittedName>
</protein>
<feature type="transmembrane region" description="Helical" evidence="5">
    <location>
        <begin position="468"/>
        <end position="491"/>
    </location>
</feature>
<dbReference type="PANTHER" id="PTHR23507:SF1">
    <property type="entry name" value="FI18259P1-RELATED"/>
    <property type="match status" value="1"/>
</dbReference>
<evidence type="ECO:0000256" key="1">
    <source>
        <dbReference type="ARBA" id="ARBA00004141"/>
    </source>
</evidence>
<dbReference type="InterPro" id="IPR036259">
    <property type="entry name" value="MFS_trans_sf"/>
</dbReference>
<keyword evidence="3 5" id="KW-1133">Transmembrane helix</keyword>
<dbReference type="GO" id="GO:0022857">
    <property type="term" value="F:transmembrane transporter activity"/>
    <property type="evidence" value="ECO:0007669"/>
    <property type="project" value="InterPro"/>
</dbReference>
<dbReference type="Proteomes" id="UP000054549">
    <property type="component" value="Unassembled WGS sequence"/>
</dbReference>
<feature type="transmembrane region" description="Helical" evidence="5">
    <location>
        <begin position="315"/>
        <end position="340"/>
    </location>
</feature>
<dbReference type="GO" id="GO:0016020">
    <property type="term" value="C:membrane"/>
    <property type="evidence" value="ECO:0007669"/>
    <property type="project" value="UniProtKB-SubCell"/>
</dbReference>
<evidence type="ECO:0000256" key="5">
    <source>
        <dbReference type="SAM" id="Phobius"/>
    </source>
</evidence>
<dbReference type="InterPro" id="IPR011701">
    <property type="entry name" value="MFS"/>
</dbReference>
<evidence type="ECO:0000313" key="6">
    <source>
        <dbReference type="EMBL" id="KIL59416.1"/>
    </source>
</evidence>